<dbReference type="GO" id="GO:0022857">
    <property type="term" value="F:transmembrane transporter activity"/>
    <property type="evidence" value="ECO:0007669"/>
    <property type="project" value="InterPro"/>
</dbReference>
<dbReference type="PROSITE" id="PS50850">
    <property type="entry name" value="MFS"/>
    <property type="match status" value="1"/>
</dbReference>
<dbReference type="Gene3D" id="1.20.1250.20">
    <property type="entry name" value="MFS general substrate transporter like domains"/>
    <property type="match status" value="2"/>
</dbReference>
<evidence type="ECO:0000256" key="1">
    <source>
        <dbReference type="ARBA" id="ARBA00004651"/>
    </source>
</evidence>
<feature type="domain" description="Major facilitator superfamily (MFS) profile" evidence="6">
    <location>
        <begin position="1"/>
        <end position="413"/>
    </location>
</feature>
<dbReference type="SUPFAM" id="SSF103473">
    <property type="entry name" value="MFS general substrate transporter"/>
    <property type="match status" value="1"/>
</dbReference>
<feature type="transmembrane region" description="Helical" evidence="5">
    <location>
        <begin position="385"/>
        <end position="408"/>
    </location>
</feature>
<comment type="subcellular location">
    <subcellularLocation>
        <location evidence="1">Cell membrane</location>
        <topology evidence="1">Multi-pass membrane protein</topology>
    </subcellularLocation>
</comment>
<evidence type="ECO:0000256" key="2">
    <source>
        <dbReference type="ARBA" id="ARBA00022692"/>
    </source>
</evidence>
<feature type="transmembrane region" description="Helical" evidence="5">
    <location>
        <begin position="74"/>
        <end position="95"/>
    </location>
</feature>
<dbReference type="InterPro" id="IPR020846">
    <property type="entry name" value="MFS_dom"/>
</dbReference>
<dbReference type="PANTHER" id="PTHR43129">
    <property type="entry name" value="FOSMIDOMYCIN RESISTANCE PROTEIN"/>
    <property type="match status" value="1"/>
</dbReference>
<evidence type="ECO:0000256" key="5">
    <source>
        <dbReference type="SAM" id="Phobius"/>
    </source>
</evidence>
<keyword evidence="4 5" id="KW-0472">Membrane</keyword>
<protein>
    <submittedName>
        <fullName evidence="7">MFS transporter</fullName>
    </submittedName>
</protein>
<dbReference type="PANTHER" id="PTHR43129:SF1">
    <property type="entry name" value="FOSMIDOMYCIN RESISTANCE PROTEIN"/>
    <property type="match status" value="1"/>
</dbReference>
<feature type="transmembrane region" description="Helical" evidence="5">
    <location>
        <begin position="303"/>
        <end position="320"/>
    </location>
</feature>
<feature type="transmembrane region" description="Helical" evidence="5">
    <location>
        <begin position="189"/>
        <end position="208"/>
    </location>
</feature>
<evidence type="ECO:0000313" key="7">
    <source>
        <dbReference type="EMBL" id="QPC83191.1"/>
    </source>
</evidence>
<keyword evidence="8" id="KW-1185">Reference proteome</keyword>
<proteinExistence type="predicted"/>
<organism evidence="7 8">
    <name type="scientific">Phototrophicus methaneseepsis</name>
    <dbReference type="NCBI Taxonomy" id="2710758"/>
    <lineage>
        <taxon>Bacteria</taxon>
        <taxon>Bacillati</taxon>
        <taxon>Chloroflexota</taxon>
        <taxon>Candidatus Thermofontia</taxon>
        <taxon>Phototrophicales</taxon>
        <taxon>Phototrophicaceae</taxon>
        <taxon>Phototrophicus</taxon>
    </lineage>
</organism>
<keyword evidence="3 5" id="KW-1133">Transmembrane helix</keyword>
<gene>
    <name evidence="7" type="ORF">G4Y79_02105</name>
</gene>
<dbReference type="CDD" id="cd17478">
    <property type="entry name" value="MFS_FsR"/>
    <property type="match status" value="1"/>
</dbReference>
<accession>A0A7S8IF30</accession>
<evidence type="ECO:0000313" key="8">
    <source>
        <dbReference type="Proteomes" id="UP000594468"/>
    </source>
</evidence>
<evidence type="ECO:0000256" key="3">
    <source>
        <dbReference type="ARBA" id="ARBA00022989"/>
    </source>
</evidence>
<name>A0A7S8IF30_9CHLR</name>
<dbReference type="GO" id="GO:0005886">
    <property type="term" value="C:plasma membrane"/>
    <property type="evidence" value="ECO:0007669"/>
    <property type="project" value="UniProtKB-SubCell"/>
</dbReference>
<feature type="transmembrane region" description="Helical" evidence="5">
    <location>
        <begin position="139"/>
        <end position="159"/>
    </location>
</feature>
<feature type="transmembrane region" description="Helical" evidence="5">
    <location>
        <begin position="271"/>
        <end position="291"/>
    </location>
</feature>
<evidence type="ECO:0000259" key="6">
    <source>
        <dbReference type="PROSITE" id="PS50850"/>
    </source>
</evidence>
<sequence>MHFPRTKQFWAVGLGHMANDIMMTMGVVLLTFLSGSLLPMTNTQIGLAVSSQQLAGALSQPFFGGIADKRGGRWVGAGGLIGTAVAFLLTIIMAATTHNYVLMLIPFVIQGLGSGAVHPVGMLNAAESDHTRVASNMSYFFLMGQFGGAIGPLLLGILLDAANVSPLVQITQALNIPWLFTVQTHIEPVFLVPLLALPSIIMMTRNIPMRDHVHEARPKRTQEKDAAPVSLLRVAAPFIALTLMVILRALAHPGSVNFIPVLFQQKGWSPAQYGAITSVFWVASGISGVVFGNLADRYDRRRVITASLLLAAPAFFLLPITDGVFAFGLAIAAGGFVGGSHSIIVVLAQDLIPVGKGMAGGAVLGFIFGAGAFGSLIIGTLSDSITLGTTFQLVAVTTAASGIIALFLPRPASQEENDLETEPEPV</sequence>
<evidence type="ECO:0000256" key="4">
    <source>
        <dbReference type="ARBA" id="ARBA00023136"/>
    </source>
</evidence>
<feature type="transmembrane region" description="Helical" evidence="5">
    <location>
        <begin position="359"/>
        <end position="379"/>
    </location>
</feature>
<feature type="transmembrane region" description="Helical" evidence="5">
    <location>
        <begin position="229"/>
        <end position="251"/>
    </location>
</feature>
<keyword evidence="2 5" id="KW-0812">Transmembrane</keyword>
<dbReference type="Pfam" id="PF07690">
    <property type="entry name" value="MFS_1"/>
    <property type="match status" value="1"/>
</dbReference>
<feature type="transmembrane region" description="Helical" evidence="5">
    <location>
        <begin position="326"/>
        <end position="347"/>
    </location>
</feature>
<dbReference type="Proteomes" id="UP000594468">
    <property type="component" value="Chromosome"/>
</dbReference>
<dbReference type="EMBL" id="CP062983">
    <property type="protein sequence ID" value="QPC83191.1"/>
    <property type="molecule type" value="Genomic_DNA"/>
</dbReference>
<dbReference type="RefSeq" id="WP_195171258.1">
    <property type="nucleotide sequence ID" value="NZ_CP062983.1"/>
</dbReference>
<dbReference type="InterPro" id="IPR036259">
    <property type="entry name" value="MFS_trans_sf"/>
</dbReference>
<dbReference type="InterPro" id="IPR011701">
    <property type="entry name" value="MFS"/>
</dbReference>
<dbReference type="KEGG" id="pmet:G4Y79_02105"/>
<reference evidence="7 8" key="1">
    <citation type="submission" date="2020-02" db="EMBL/GenBank/DDBJ databases">
        <authorList>
            <person name="Zheng R.K."/>
            <person name="Sun C.M."/>
        </authorList>
    </citation>
    <scope>NUCLEOTIDE SEQUENCE [LARGE SCALE GENOMIC DNA]</scope>
    <source>
        <strain evidence="8">rifampicinis</strain>
    </source>
</reference>
<dbReference type="AlphaFoldDB" id="A0A7S8IF30"/>